<feature type="non-terminal residue" evidence="1">
    <location>
        <position position="1"/>
    </location>
</feature>
<evidence type="ECO:0000313" key="2">
    <source>
        <dbReference type="Proteomes" id="UP001179363"/>
    </source>
</evidence>
<dbReference type="InterPro" id="IPR026341">
    <property type="entry name" value="T9SS_type_B"/>
</dbReference>
<gene>
    <name evidence="1" type="ORF">L1I30_14210</name>
</gene>
<accession>A0ABS9EMT9</accession>
<proteinExistence type="predicted"/>
<dbReference type="NCBIfam" id="TIGR04131">
    <property type="entry name" value="Bac_Flav_CTERM"/>
    <property type="match status" value="1"/>
</dbReference>
<comment type="caution">
    <text evidence="1">The sequence shown here is derived from an EMBL/GenBank/DDBJ whole genome shotgun (WGS) entry which is preliminary data.</text>
</comment>
<organism evidence="1 2">
    <name type="scientific">Gillisia lutea</name>
    <dbReference type="NCBI Taxonomy" id="2909668"/>
    <lineage>
        <taxon>Bacteria</taxon>
        <taxon>Pseudomonadati</taxon>
        <taxon>Bacteroidota</taxon>
        <taxon>Flavobacteriia</taxon>
        <taxon>Flavobacteriales</taxon>
        <taxon>Flavobacteriaceae</taxon>
        <taxon>Gillisia</taxon>
    </lineage>
</organism>
<dbReference type="RefSeq" id="WP_236134971.1">
    <property type="nucleotide sequence ID" value="NZ_JAKGTH010000012.1"/>
</dbReference>
<reference evidence="1" key="1">
    <citation type="submission" date="2022-01" db="EMBL/GenBank/DDBJ databases">
        <title>Gillisia lutea sp. nov., isolated from marine plastic residues from the Malvarosa beach (Valencia, Spain).</title>
        <authorList>
            <person name="Vidal-Verdu A."/>
            <person name="Molina-Menor E."/>
            <person name="Satari L."/>
            <person name="Pascual J."/>
            <person name="Pereto J."/>
            <person name="Porcar M."/>
        </authorList>
    </citation>
    <scope>NUCLEOTIDE SEQUENCE</scope>
    <source>
        <strain evidence="1">M10.2A</strain>
    </source>
</reference>
<sequence>TPNPNFNGIDTFNYTIEDGNGGTDTATVTITVNPINDTPPAQPTISITQPTCENPTGTITVETVTGLLYSINGVNYQESGVFTNLEPGTYSVTAQTTDGITSEITLAILNQPAAVEIETDSVDLCLTDDPYNLDELLLGEYDTSGIWEDPDNTGALFGNMIDPSKLSLGNYTFNYIVGGNCPSITSVTIEIINCIVLPCSIDEIKDSVSKVVTPNGDFINDYFEVDIDSECGFTFNLQIFNRWGAMVYETKNYKNKWDGFSNRSVTSSNQLPSGTYYYILEVNEGNIEPIQGYIYLGTK</sequence>
<dbReference type="Pfam" id="PF13585">
    <property type="entry name" value="CHU_C"/>
    <property type="match status" value="1"/>
</dbReference>
<dbReference type="Pfam" id="PF17963">
    <property type="entry name" value="Big_9"/>
    <property type="match status" value="1"/>
</dbReference>
<name>A0ABS9EMT9_9FLAO</name>
<dbReference type="Gene3D" id="2.60.40.3440">
    <property type="match status" value="1"/>
</dbReference>
<keyword evidence="2" id="KW-1185">Reference proteome</keyword>
<dbReference type="EMBL" id="JAKGTH010000012">
    <property type="protein sequence ID" value="MCF4102828.1"/>
    <property type="molecule type" value="Genomic_DNA"/>
</dbReference>
<dbReference type="Proteomes" id="UP001179363">
    <property type="component" value="Unassembled WGS sequence"/>
</dbReference>
<protein>
    <submittedName>
        <fullName evidence="1">Gliding motility-associated C-terminal domain-containing protein</fullName>
    </submittedName>
</protein>
<evidence type="ECO:0000313" key="1">
    <source>
        <dbReference type="EMBL" id="MCF4102828.1"/>
    </source>
</evidence>